<evidence type="ECO:0000256" key="1">
    <source>
        <dbReference type="ARBA" id="ARBA00004123"/>
    </source>
</evidence>
<accession>A0A3Q7G7K7</accession>
<evidence type="ECO:0000256" key="11">
    <source>
        <dbReference type="SAM" id="Coils"/>
    </source>
</evidence>
<dbReference type="GO" id="GO:0000976">
    <property type="term" value="F:transcription cis-regulatory region binding"/>
    <property type="evidence" value="ECO:0007669"/>
    <property type="project" value="UniProtKB-ARBA"/>
</dbReference>
<keyword evidence="5 10" id="KW-0804">Transcription</keyword>
<feature type="coiled-coil region" evidence="11">
    <location>
        <begin position="107"/>
        <end position="148"/>
    </location>
</feature>
<protein>
    <recommendedName>
        <fullName evidence="10">Homeobox-leucine zipper protein</fullName>
    </recommendedName>
    <alternativeName>
        <fullName evidence="10">HD-ZIP protein</fullName>
    </alternativeName>
    <alternativeName>
        <fullName evidence="10">Homeodomain transcription factor</fullName>
    </alternativeName>
</protein>
<dbReference type="PANTHER" id="PTHR24326:SF616">
    <property type="entry name" value="HOMEOBOX-LEUCINE ZIPPER PROTEIN"/>
    <property type="match status" value="1"/>
</dbReference>
<organism evidence="14">
    <name type="scientific">Solanum lycopersicum</name>
    <name type="common">Tomato</name>
    <name type="synonym">Lycopersicon esculentum</name>
    <dbReference type="NCBI Taxonomy" id="4081"/>
    <lineage>
        <taxon>Eukaryota</taxon>
        <taxon>Viridiplantae</taxon>
        <taxon>Streptophyta</taxon>
        <taxon>Embryophyta</taxon>
        <taxon>Tracheophyta</taxon>
        <taxon>Spermatophyta</taxon>
        <taxon>Magnoliopsida</taxon>
        <taxon>eudicotyledons</taxon>
        <taxon>Gunneridae</taxon>
        <taxon>Pentapetalae</taxon>
        <taxon>asterids</taxon>
        <taxon>lamiids</taxon>
        <taxon>Solanales</taxon>
        <taxon>Solanaceae</taxon>
        <taxon>Solanoideae</taxon>
        <taxon>Solaneae</taxon>
        <taxon>Solanum</taxon>
        <taxon>Solanum subgen. Lycopersicon</taxon>
    </lineage>
</organism>
<dbReference type="FunFam" id="1.10.10.60:FF:000144">
    <property type="entry name" value="homeobox-leucine zipper protein ATHB-6-like"/>
    <property type="match status" value="1"/>
</dbReference>
<dbReference type="Proteomes" id="UP000004994">
    <property type="component" value="Chromosome 4"/>
</dbReference>
<evidence type="ECO:0000259" key="13">
    <source>
        <dbReference type="PROSITE" id="PS50071"/>
    </source>
</evidence>
<feature type="DNA-binding region" description="Homeobox" evidence="8">
    <location>
        <begin position="50"/>
        <end position="109"/>
    </location>
</feature>
<dbReference type="GO" id="GO:0043565">
    <property type="term" value="F:sequence-specific DNA binding"/>
    <property type="evidence" value="ECO:0000318"/>
    <property type="project" value="GO_Central"/>
</dbReference>
<dbReference type="InterPro" id="IPR001356">
    <property type="entry name" value="HD"/>
</dbReference>
<dbReference type="InterPro" id="IPR045224">
    <property type="entry name" value="HDZip_class_I_plant"/>
</dbReference>
<evidence type="ECO:0000256" key="3">
    <source>
        <dbReference type="ARBA" id="ARBA00023125"/>
    </source>
</evidence>
<dbReference type="GO" id="GO:0045893">
    <property type="term" value="P:positive regulation of DNA-templated transcription"/>
    <property type="evidence" value="ECO:0000318"/>
    <property type="project" value="GO_Central"/>
</dbReference>
<dbReference type="CDD" id="cd00086">
    <property type="entry name" value="homeodomain"/>
    <property type="match status" value="1"/>
</dbReference>
<evidence type="ECO:0000256" key="6">
    <source>
        <dbReference type="ARBA" id="ARBA00023242"/>
    </source>
</evidence>
<dbReference type="Gene3D" id="1.10.10.60">
    <property type="entry name" value="Homeodomain-like"/>
    <property type="match status" value="1"/>
</dbReference>
<dbReference type="SUPFAM" id="SSF46689">
    <property type="entry name" value="Homeodomain-like"/>
    <property type="match status" value="1"/>
</dbReference>
<evidence type="ECO:0000313" key="14">
    <source>
        <dbReference type="EnsemblPlants" id="Solyc04g074700.3.1"/>
    </source>
</evidence>
<name>A0A3Q7G7K7_SOLLC</name>
<dbReference type="SMART" id="SM00389">
    <property type="entry name" value="HOX"/>
    <property type="match status" value="1"/>
</dbReference>
<dbReference type="GO" id="GO:0000981">
    <property type="term" value="F:DNA-binding transcription factor activity, RNA polymerase II-specific"/>
    <property type="evidence" value="ECO:0007669"/>
    <property type="project" value="UniProtKB-UniRule"/>
</dbReference>
<feature type="domain" description="Homeobox" evidence="13">
    <location>
        <begin position="48"/>
        <end position="108"/>
    </location>
</feature>
<dbReference type="PROSITE" id="PS00027">
    <property type="entry name" value="HOMEOBOX_1"/>
    <property type="match status" value="1"/>
</dbReference>
<evidence type="ECO:0000256" key="5">
    <source>
        <dbReference type="ARBA" id="ARBA00023163"/>
    </source>
</evidence>
<dbReference type="InterPro" id="IPR003106">
    <property type="entry name" value="Leu_zip_homeo"/>
</dbReference>
<dbReference type="SMR" id="A0A3Q7G7K7"/>
<dbReference type="STRING" id="4081.A0A3Q7G7K7"/>
<dbReference type="InterPro" id="IPR009057">
    <property type="entry name" value="Homeodomain-like_sf"/>
</dbReference>
<evidence type="ECO:0000256" key="9">
    <source>
        <dbReference type="RuleBase" id="RU000682"/>
    </source>
</evidence>
<evidence type="ECO:0000313" key="15">
    <source>
        <dbReference type="Proteomes" id="UP000004994"/>
    </source>
</evidence>
<keyword evidence="3 8" id="KW-0238">DNA-binding</keyword>
<evidence type="ECO:0000256" key="4">
    <source>
        <dbReference type="ARBA" id="ARBA00023155"/>
    </source>
</evidence>
<proteinExistence type="inferred from homology"/>
<dbReference type="GO" id="GO:0005634">
    <property type="term" value="C:nucleus"/>
    <property type="evidence" value="ECO:0000318"/>
    <property type="project" value="GO_Central"/>
</dbReference>
<dbReference type="InterPro" id="IPR000047">
    <property type="entry name" value="HTH_motif"/>
</dbReference>
<comment type="function">
    <text evidence="10">Transcription factor.</text>
</comment>
<dbReference type="EnsemblPlants" id="Solyc04g074700.3.1">
    <property type="protein sequence ID" value="Solyc04g074700.3.1"/>
    <property type="gene ID" value="Solyc04g074700.3"/>
</dbReference>
<evidence type="ECO:0000256" key="7">
    <source>
        <dbReference type="ARBA" id="ARBA00025748"/>
    </source>
</evidence>
<dbReference type="PaxDb" id="4081-Solyc04g074700.2.1"/>
<dbReference type="Pfam" id="PF02183">
    <property type="entry name" value="HALZ"/>
    <property type="match status" value="1"/>
</dbReference>
<evidence type="ECO:0000256" key="10">
    <source>
        <dbReference type="RuleBase" id="RU369038"/>
    </source>
</evidence>
<dbReference type="Gramene" id="Solyc04g074700.3.1">
    <property type="protein sequence ID" value="Solyc04g074700.3.1"/>
    <property type="gene ID" value="Solyc04g074700.3"/>
</dbReference>
<dbReference type="PANTHER" id="PTHR24326">
    <property type="entry name" value="HOMEOBOX-LEUCINE ZIPPER PROTEIN"/>
    <property type="match status" value="1"/>
</dbReference>
<dbReference type="AlphaFoldDB" id="A0A3Q7G7K7"/>
<evidence type="ECO:0000256" key="12">
    <source>
        <dbReference type="SAM" id="MobiDB-lite"/>
    </source>
</evidence>
<feature type="compositionally biased region" description="Polar residues" evidence="12">
    <location>
        <begin position="235"/>
        <end position="246"/>
    </location>
</feature>
<dbReference type="PROSITE" id="PS50071">
    <property type="entry name" value="HOMEOBOX_2"/>
    <property type="match status" value="1"/>
</dbReference>
<gene>
    <name evidence="14" type="primary">h52</name>
</gene>
<reference evidence="14" key="2">
    <citation type="submission" date="2019-01" db="UniProtKB">
        <authorList>
            <consortium name="EnsemblPlants"/>
        </authorList>
    </citation>
    <scope>IDENTIFICATION</scope>
    <source>
        <strain evidence="14">cv. Heinz 1706</strain>
    </source>
</reference>
<evidence type="ECO:0000256" key="8">
    <source>
        <dbReference type="PROSITE-ProRule" id="PRU00108"/>
    </source>
</evidence>
<keyword evidence="4 8" id="KW-0371">Homeobox</keyword>
<reference evidence="14" key="1">
    <citation type="journal article" date="2012" name="Nature">
        <title>The tomato genome sequence provides insights into fleshy fruit evolution.</title>
        <authorList>
            <consortium name="Tomato Genome Consortium"/>
        </authorList>
    </citation>
    <scope>NUCLEOTIDE SEQUENCE [LARGE SCALE GENOMIC DNA]</scope>
    <source>
        <strain evidence="14">cv. Heinz 1706</strain>
    </source>
</reference>
<feature type="region of interest" description="Disordered" evidence="12">
    <location>
        <begin position="170"/>
        <end position="191"/>
    </location>
</feature>
<feature type="compositionally biased region" description="Low complexity" evidence="12">
    <location>
        <begin position="247"/>
        <end position="265"/>
    </location>
</feature>
<dbReference type="InterPro" id="IPR017970">
    <property type="entry name" value="Homeobox_CS"/>
</dbReference>
<feature type="region of interest" description="Disordered" evidence="12">
    <location>
        <begin position="231"/>
        <end position="268"/>
    </location>
</feature>
<comment type="similarity">
    <text evidence="7 10">Belongs to the HD-ZIP homeobox family. Class I subfamily.</text>
</comment>
<keyword evidence="15" id="KW-1185">Reference proteome</keyword>
<dbReference type="Pfam" id="PF00046">
    <property type="entry name" value="Homeodomain"/>
    <property type="match status" value="1"/>
</dbReference>
<sequence length="302" mass="34700">MKRFSFSDSSGKLLYPTEEKNTENLGYSNEFQAMLDGLEDEDGIEESGCGTGKKRRLRVDQVQALEKIFEVDNKLDPDRKVKIAQELGLQPRQIAIWFQNRRARWKTKQLERDYNILKSNYEALQHNYTKVEQEKEGLITELKGLKEKLGEETLLSPVFQRPQEILNKLKNSSDFVDSKDGSSDSDSSGVMNEETYNISTLNYQQLMPKVSSYSNSLDHLSLSSSTYTQLMDPRASNSTSSSMRAYNNNNNNNDNNNSNNQQQQQAVGRIEEQNGFTTEDSCNIYSVDQAPNLYWYFSDHRN</sequence>
<evidence type="ECO:0000256" key="2">
    <source>
        <dbReference type="ARBA" id="ARBA00023015"/>
    </source>
</evidence>
<keyword evidence="6 8" id="KW-0539">Nucleus</keyword>
<dbReference type="InParanoid" id="A0A3Q7G7K7"/>
<keyword evidence="2 10" id="KW-0805">Transcription regulation</keyword>
<dbReference type="OMA" id="YSNEFQA"/>
<comment type="subcellular location">
    <subcellularLocation>
        <location evidence="1 8 9">Nucleus</location>
    </subcellularLocation>
</comment>
<keyword evidence="11" id="KW-0175">Coiled coil</keyword>
<dbReference type="PRINTS" id="PR00031">
    <property type="entry name" value="HTHREPRESSR"/>
</dbReference>